<evidence type="ECO:0000256" key="3">
    <source>
        <dbReference type="ARBA" id="ARBA00022525"/>
    </source>
</evidence>
<feature type="chain" id="PRO_5040375624" description="Cupin type-1 domain-containing protein" evidence="6">
    <location>
        <begin position="21"/>
        <end position="255"/>
    </location>
</feature>
<dbReference type="CDD" id="cd02241">
    <property type="entry name" value="cupin_OxOx"/>
    <property type="match status" value="1"/>
</dbReference>
<dbReference type="GO" id="GO:0030145">
    <property type="term" value="F:manganese ion binding"/>
    <property type="evidence" value="ECO:0007669"/>
    <property type="project" value="InterPro"/>
</dbReference>
<dbReference type="PANTHER" id="PTHR31238">
    <property type="entry name" value="GERMIN-LIKE PROTEIN SUBFAMILY 3 MEMBER 3"/>
    <property type="match status" value="1"/>
</dbReference>
<reference evidence="9" key="1">
    <citation type="journal article" date="2020" name="Stud. Mycol.">
        <title>101 Dothideomycetes genomes: A test case for predicting lifestyles and emergence of pathogens.</title>
        <authorList>
            <person name="Haridas S."/>
            <person name="Albert R."/>
            <person name="Binder M."/>
            <person name="Bloem J."/>
            <person name="LaButti K."/>
            <person name="Salamov A."/>
            <person name="Andreopoulos B."/>
            <person name="Baker S."/>
            <person name="Barry K."/>
            <person name="Bills G."/>
            <person name="Bluhm B."/>
            <person name="Cannon C."/>
            <person name="Castanera R."/>
            <person name="Culley D."/>
            <person name="Daum C."/>
            <person name="Ezra D."/>
            <person name="Gonzalez J."/>
            <person name="Henrissat B."/>
            <person name="Kuo A."/>
            <person name="Liang C."/>
            <person name="Lipzen A."/>
            <person name="Lutzoni F."/>
            <person name="Magnuson J."/>
            <person name="Mondo S."/>
            <person name="Nolan M."/>
            <person name="Ohm R."/>
            <person name="Pangilinan J."/>
            <person name="Park H.-J."/>
            <person name="Ramirez L."/>
            <person name="Alfaro M."/>
            <person name="Sun H."/>
            <person name="Tritt A."/>
            <person name="Yoshinaga Y."/>
            <person name="Zwiers L.-H."/>
            <person name="Turgeon B."/>
            <person name="Goodwin S."/>
            <person name="Spatafora J."/>
            <person name="Crous P."/>
            <person name="Grigoriev I."/>
        </authorList>
    </citation>
    <scope>NUCLEOTIDE SEQUENCE [LARGE SCALE GENOMIC DNA]</scope>
    <source>
        <strain evidence="9">CBS 304.66</strain>
    </source>
</reference>
<dbReference type="SMART" id="SM00835">
    <property type="entry name" value="Cupin_1"/>
    <property type="match status" value="1"/>
</dbReference>
<name>A0A9P4K2R1_9PLEO</name>
<evidence type="ECO:0000256" key="5">
    <source>
        <dbReference type="ARBA" id="ARBA00023211"/>
    </source>
</evidence>
<protein>
    <recommendedName>
        <fullName evidence="7">Cupin type-1 domain-containing protein</fullName>
    </recommendedName>
</protein>
<dbReference type="Proteomes" id="UP000800093">
    <property type="component" value="Unassembled WGS sequence"/>
</dbReference>
<dbReference type="InterPro" id="IPR014710">
    <property type="entry name" value="RmlC-like_jellyroll"/>
</dbReference>
<proteinExistence type="inferred from homology"/>
<dbReference type="OrthoDB" id="1921208at2759"/>
<dbReference type="InterPro" id="IPR006045">
    <property type="entry name" value="Cupin_1"/>
</dbReference>
<evidence type="ECO:0000256" key="6">
    <source>
        <dbReference type="SAM" id="SignalP"/>
    </source>
</evidence>
<keyword evidence="9" id="KW-1185">Reference proteome</keyword>
<keyword evidence="5" id="KW-0464">Manganese</keyword>
<dbReference type="Pfam" id="PF00190">
    <property type="entry name" value="Cupin_1"/>
    <property type="match status" value="1"/>
</dbReference>
<feature type="signal peptide" evidence="6">
    <location>
        <begin position="1"/>
        <end position="20"/>
    </location>
</feature>
<evidence type="ECO:0000259" key="7">
    <source>
        <dbReference type="SMART" id="SM00835"/>
    </source>
</evidence>
<comment type="similarity">
    <text evidence="2">Belongs to the germin family.</text>
</comment>
<dbReference type="SUPFAM" id="SSF51182">
    <property type="entry name" value="RmlC-like cupins"/>
    <property type="match status" value="1"/>
</dbReference>
<keyword evidence="4" id="KW-0479">Metal-binding</keyword>
<evidence type="ECO:0000256" key="4">
    <source>
        <dbReference type="ARBA" id="ARBA00022723"/>
    </source>
</evidence>
<evidence type="ECO:0000256" key="2">
    <source>
        <dbReference type="ARBA" id="ARBA00007456"/>
    </source>
</evidence>
<gene>
    <name evidence="8" type="ORF">CC78DRAFT_621326</name>
</gene>
<keyword evidence="6" id="KW-0732">Signal</keyword>
<dbReference type="AlphaFoldDB" id="A0A9P4K2R1"/>
<evidence type="ECO:0000313" key="8">
    <source>
        <dbReference type="EMBL" id="KAF2259045.1"/>
    </source>
</evidence>
<feature type="domain" description="Cupin type-1" evidence="7">
    <location>
        <begin position="80"/>
        <end position="229"/>
    </location>
</feature>
<comment type="subcellular location">
    <subcellularLocation>
        <location evidence="1">Secreted</location>
    </subcellularLocation>
</comment>
<dbReference type="Gene3D" id="2.60.120.10">
    <property type="entry name" value="Jelly Rolls"/>
    <property type="match status" value="1"/>
</dbReference>
<keyword evidence="3" id="KW-0964">Secreted</keyword>
<dbReference type="GO" id="GO:0005576">
    <property type="term" value="C:extracellular region"/>
    <property type="evidence" value="ECO:0007669"/>
    <property type="project" value="UniProtKB-SubCell"/>
</dbReference>
<comment type="caution">
    <text evidence="8">The sequence shown here is derived from an EMBL/GenBank/DDBJ whole genome shotgun (WGS) entry which is preliminary data.</text>
</comment>
<dbReference type="InterPro" id="IPR001929">
    <property type="entry name" value="Germin"/>
</dbReference>
<accession>A0A9P4K2R1</accession>
<organism evidence="8 9">
    <name type="scientific">Lojkania enalia</name>
    <dbReference type="NCBI Taxonomy" id="147567"/>
    <lineage>
        <taxon>Eukaryota</taxon>
        <taxon>Fungi</taxon>
        <taxon>Dikarya</taxon>
        <taxon>Ascomycota</taxon>
        <taxon>Pezizomycotina</taxon>
        <taxon>Dothideomycetes</taxon>
        <taxon>Pleosporomycetidae</taxon>
        <taxon>Pleosporales</taxon>
        <taxon>Pleosporales incertae sedis</taxon>
        <taxon>Lojkania</taxon>
    </lineage>
</organism>
<dbReference type="InterPro" id="IPR011051">
    <property type="entry name" value="RmlC_Cupin_sf"/>
</dbReference>
<evidence type="ECO:0000256" key="1">
    <source>
        <dbReference type="ARBA" id="ARBA00004613"/>
    </source>
</evidence>
<dbReference type="EMBL" id="ML986723">
    <property type="protein sequence ID" value="KAF2259045.1"/>
    <property type="molecule type" value="Genomic_DNA"/>
</dbReference>
<evidence type="ECO:0000313" key="9">
    <source>
        <dbReference type="Proteomes" id="UP000800093"/>
    </source>
</evidence>
<sequence>MPTTISKAFVAALAFGAVYALPQSRTPAPRAAAPSDNTELIADLVTDPTVIKRYRRLLTDAGQQLLSGEDLAKATIFDFQKDPIPVRGSQGGVTTSSDTETFPILFGSDIMMNWATLGPCGILLPHVHPRANEFFVVSEGEVEFGYMLEIGLLKTQAPSPEINGKLTKYTGTLFPQGSIHYQINNSPECKPATILATLSSSDPGTTTILQTPPVGNATVSMQADRNDIDYVRPLLPPQIVSVLDKCLARCNAGKV</sequence>